<dbReference type="Proteomes" id="UP000011958">
    <property type="component" value="Unassembled WGS sequence"/>
</dbReference>
<dbReference type="VEuPathDB" id="FungiDB:PNEG_04312"/>
<dbReference type="OMA" id="WAYIATI"/>
<evidence type="ECO:0000313" key="3">
    <source>
        <dbReference type="EMBL" id="KTW32881.1"/>
    </source>
</evidence>
<evidence type="ECO:0000256" key="2">
    <source>
        <dbReference type="SAM" id="MobiDB-lite"/>
    </source>
</evidence>
<evidence type="ECO:0000256" key="1">
    <source>
        <dbReference type="ARBA" id="ARBA00034127"/>
    </source>
</evidence>
<evidence type="ECO:0008006" key="5">
    <source>
        <dbReference type="Google" id="ProtNLM"/>
    </source>
</evidence>
<dbReference type="InterPro" id="IPR021346">
    <property type="entry name" value="Tma16"/>
</dbReference>
<evidence type="ECO:0000313" key="4">
    <source>
        <dbReference type="Proteomes" id="UP000011958"/>
    </source>
</evidence>
<dbReference type="GO" id="GO:0005634">
    <property type="term" value="C:nucleus"/>
    <property type="evidence" value="ECO:0007669"/>
    <property type="project" value="TreeGrafter"/>
</dbReference>
<dbReference type="InterPro" id="IPR038356">
    <property type="entry name" value="Tma16_sf"/>
</dbReference>
<dbReference type="Gene3D" id="1.20.1440.170">
    <property type="entry name" value="Translation machinery-associated protein 16-like"/>
    <property type="match status" value="1"/>
</dbReference>
<proteinExistence type="inferred from homology"/>
<sequence length="163" mass="19494">MPKVLNLKKIQRKKGINSAHPKSRKAKQIQRSIDREDRIKKERKIREKRRDIQISRSIYFKSIVELENITKLNLDELNKLIERYIHRNDSKIKGSPCSDLHPRHSSKKEAFKQVFYNEQNEYKNGFHVPDLTDQKNVLALKNWTGNYNDLHTLKFIRVKKEDS</sequence>
<dbReference type="STRING" id="1069680.A0A0W4ZWY2"/>
<feature type="compositionally biased region" description="Basic residues" evidence="2">
    <location>
        <begin position="9"/>
        <end position="28"/>
    </location>
</feature>
<gene>
    <name evidence="3" type="ORF">PNEG_04312</name>
</gene>
<keyword evidence="4" id="KW-1185">Reference proteome</keyword>
<dbReference type="Pfam" id="PF11176">
    <property type="entry name" value="Tma16"/>
    <property type="match status" value="1"/>
</dbReference>
<dbReference type="GeneID" id="19896939"/>
<reference evidence="4" key="1">
    <citation type="journal article" date="2016" name="Nat. Commun.">
        <title>Genome analysis of three Pneumocystis species reveals adaptation mechanisms to life exclusively in mammalian hosts.</title>
        <authorList>
            <person name="Ma L."/>
            <person name="Chen Z."/>
            <person name="Huang D.W."/>
            <person name="Kutty G."/>
            <person name="Ishihara M."/>
            <person name="Wang H."/>
            <person name="Abouelleil A."/>
            <person name="Bishop L."/>
            <person name="Davey E."/>
            <person name="Deng R."/>
            <person name="Deng X."/>
            <person name="Fan L."/>
            <person name="Fantoni G."/>
            <person name="Fitzgerald M."/>
            <person name="Gogineni E."/>
            <person name="Goldberg J.M."/>
            <person name="Handley G."/>
            <person name="Hu X."/>
            <person name="Huber C."/>
            <person name="Jiao X."/>
            <person name="Jones K."/>
            <person name="Levin J.Z."/>
            <person name="Liu Y."/>
            <person name="Macdonald P."/>
            <person name="Melnikov A."/>
            <person name="Raley C."/>
            <person name="Sassi M."/>
            <person name="Sherman B.T."/>
            <person name="Song X."/>
            <person name="Sykes S."/>
            <person name="Tran B."/>
            <person name="Walsh L."/>
            <person name="Xia Y."/>
            <person name="Yang J."/>
            <person name="Young S."/>
            <person name="Zeng Q."/>
            <person name="Zheng X."/>
            <person name="Stephens R."/>
            <person name="Nusbaum C."/>
            <person name="Birren B.W."/>
            <person name="Azadi P."/>
            <person name="Lempicki R.A."/>
            <person name="Cuomo C.A."/>
            <person name="Kovacs J.A."/>
        </authorList>
    </citation>
    <scope>NUCLEOTIDE SEQUENCE [LARGE SCALE GENOMIC DNA]</scope>
    <source>
        <strain evidence="4">B123</strain>
    </source>
</reference>
<dbReference type="OrthoDB" id="270284at2759"/>
<organism evidence="3 4">
    <name type="scientific">Pneumocystis murina (strain B123)</name>
    <name type="common">Mouse pneumocystis pneumonia agent</name>
    <name type="synonym">Pneumocystis carinii f. sp. muris</name>
    <dbReference type="NCBI Taxonomy" id="1069680"/>
    <lineage>
        <taxon>Eukaryota</taxon>
        <taxon>Fungi</taxon>
        <taxon>Dikarya</taxon>
        <taxon>Ascomycota</taxon>
        <taxon>Taphrinomycotina</taxon>
        <taxon>Pneumocystomycetes</taxon>
        <taxon>Pneumocystaceae</taxon>
        <taxon>Pneumocystis</taxon>
    </lineage>
</organism>
<feature type="region of interest" description="Disordered" evidence="2">
    <location>
        <begin position="1"/>
        <end position="37"/>
    </location>
</feature>
<dbReference type="EMBL" id="AFWA02000010">
    <property type="protein sequence ID" value="KTW32881.1"/>
    <property type="molecule type" value="Genomic_DNA"/>
</dbReference>
<dbReference type="RefSeq" id="XP_007875319.2">
    <property type="nucleotide sequence ID" value="XM_007877128.2"/>
</dbReference>
<protein>
    <recommendedName>
        <fullName evidence="5">Translation machinery-associated protein 16</fullName>
    </recommendedName>
</protein>
<comment type="similarity">
    <text evidence="1">Belongs to the TMA16 family.</text>
</comment>
<dbReference type="PANTHER" id="PTHR13349">
    <property type="entry name" value="TRANSLATION MACHINERY-ASSOCIATED PROTEIN 16"/>
    <property type="match status" value="1"/>
</dbReference>
<comment type="caution">
    <text evidence="3">The sequence shown here is derived from an EMBL/GenBank/DDBJ whole genome shotgun (WGS) entry which is preliminary data.</text>
</comment>
<name>A0A0W4ZWY2_PNEMU</name>
<accession>A0A0W4ZWY2</accession>
<dbReference type="AlphaFoldDB" id="A0A0W4ZWY2"/>
<dbReference type="PANTHER" id="PTHR13349:SF2">
    <property type="entry name" value="TRANSLATION MACHINERY-ASSOCIATED PROTEIN 16"/>
    <property type="match status" value="1"/>
</dbReference>